<accession>A0A1C3S6A9</accession>
<sequence length="69" mass="7820">MNSVIFLVVAFSVNSGVQITPMNSMNQCIAVRDSTYEQVNKDIWITVSKEQMWCYNSNTNTKLIVGQTQ</sequence>
<evidence type="ECO:0000313" key="1">
    <source>
        <dbReference type="EMBL" id="SCA80053.1"/>
    </source>
</evidence>
<name>A0A1C3S6A9_9CAUD</name>
<dbReference type="EMBL" id="LT603033">
    <property type="protein sequence ID" value="SCA80053.1"/>
    <property type="molecule type" value="Genomic_DNA"/>
</dbReference>
<evidence type="ECO:0000313" key="2">
    <source>
        <dbReference type="Proteomes" id="UP000279386"/>
    </source>
</evidence>
<dbReference type="Proteomes" id="UP000279386">
    <property type="component" value="Segment"/>
</dbReference>
<gene>
    <name evidence="1" type="ORF">PSLUR01_00076</name>
</gene>
<protein>
    <submittedName>
        <fullName evidence="1">Uncharacterized protein</fullName>
    </submittedName>
</protein>
<reference evidence="1 2" key="1">
    <citation type="submission" date="2016-07" db="EMBL/GenBank/DDBJ databases">
        <authorList>
            <person name="Millard A."/>
        </authorList>
    </citation>
    <scope>NUCLEOTIDE SEQUENCE [LARGE SCALE GENOMIC DNA]</scope>
</reference>
<proteinExistence type="predicted"/>
<organism evidence="1 2">
    <name type="scientific">Escherichia phage vB_Eco_slurp01</name>
    <dbReference type="NCBI Taxonomy" id="1874688"/>
    <lineage>
        <taxon>Viruses</taxon>
        <taxon>Duplodnaviria</taxon>
        <taxon>Heunggongvirae</taxon>
        <taxon>Uroviricota</taxon>
        <taxon>Caudoviricetes</taxon>
        <taxon>Asteriusvirus</taxon>
        <taxon>Asteriusvirus PBECO4</taxon>
    </lineage>
</organism>